<accession>A0AAD7MD40</accession>
<dbReference type="AlphaFoldDB" id="A0AAD7MD40"/>
<reference evidence="1" key="1">
    <citation type="submission" date="2023-03" db="EMBL/GenBank/DDBJ databases">
        <title>Massive genome expansion in bonnet fungi (Mycena s.s.) driven by repeated elements and novel gene families across ecological guilds.</title>
        <authorList>
            <consortium name="Lawrence Berkeley National Laboratory"/>
            <person name="Harder C.B."/>
            <person name="Miyauchi S."/>
            <person name="Viragh M."/>
            <person name="Kuo A."/>
            <person name="Thoen E."/>
            <person name="Andreopoulos B."/>
            <person name="Lu D."/>
            <person name="Skrede I."/>
            <person name="Drula E."/>
            <person name="Henrissat B."/>
            <person name="Morin E."/>
            <person name="Kohler A."/>
            <person name="Barry K."/>
            <person name="LaButti K."/>
            <person name="Morin E."/>
            <person name="Salamov A."/>
            <person name="Lipzen A."/>
            <person name="Mereny Z."/>
            <person name="Hegedus B."/>
            <person name="Baldrian P."/>
            <person name="Stursova M."/>
            <person name="Weitz H."/>
            <person name="Taylor A."/>
            <person name="Grigoriev I.V."/>
            <person name="Nagy L.G."/>
            <person name="Martin F."/>
            <person name="Kauserud H."/>
        </authorList>
    </citation>
    <scope>NUCLEOTIDE SEQUENCE</scope>
    <source>
        <strain evidence="1">CBHHK067</strain>
    </source>
</reference>
<feature type="non-terminal residue" evidence="1">
    <location>
        <position position="109"/>
    </location>
</feature>
<name>A0AAD7MD40_MYCRO</name>
<proteinExistence type="predicted"/>
<comment type="caution">
    <text evidence="1">The sequence shown here is derived from an EMBL/GenBank/DDBJ whole genome shotgun (WGS) entry which is preliminary data.</text>
</comment>
<feature type="non-terminal residue" evidence="1">
    <location>
        <position position="1"/>
    </location>
</feature>
<sequence>PRCRTGCQAIEDQHHIFVDCPAYADWRTKAADDAYRHTKAKLEEKEILEADGPLWPLHYSSYYLGHIPSFDHLIPKKIRNGETLARTRLAHHIASDWHTAAIRLAGRIW</sequence>
<gene>
    <name evidence="1" type="ORF">B0H17DRAFT_886497</name>
</gene>
<evidence type="ECO:0000313" key="1">
    <source>
        <dbReference type="EMBL" id="KAJ7710690.1"/>
    </source>
</evidence>
<organism evidence="1 2">
    <name type="scientific">Mycena rosella</name>
    <name type="common">Pink bonnet</name>
    <name type="synonym">Agaricus rosellus</name>
    <dbReference type="NCBI Taxonomy" id="1033263"/>
    <lineage>
        <taxon>Eukaryota</taxon>
        <taxon>Fungi</taxon>
        <taxon>Dikarya</taxon>
        <taxon>Basidiomycota</taxon>
        <taxon>Agaricomycotina</taxon>
        <taxon>Agaricomycetes</taxon>
        <taxon>Agaricomycetidae</taxon>
        <taxon>Agaricales</taxon>
        <taxon>Marasmiineae</taxon>
        <taxon>Mycenaceae</taxon>
        <taxon>Mycena</taxon>
    </lineage>
</organism>
<evidence type="ECO:0000313" key="2">
    <source>
        <dbReference type="Proteomes" id="UP001221757"/>
    </source>
</evidence>
<dbReference type="Proteomes" id="UP001221757">
    <property type="component" value="Unassembled WGS sequence"/>
</dbReference>
<protein>
    <submittedName>
        <fullName evidence="1">Uncharacterized protein</fullName>
    </submittedName>
</protein>
<dbReference type="EMBL" id="JARKIE010000001">
    <property type="protein sequence ID" value="KAJ7710690.1"/>
    <property type="molecule type" value="Genomic_DNA"/>
</dbReference>
<keyword evidence="2" id="KW-1185">Reference proteome</keyword>